<sequence>MKIYVTPRYKDFENLIRRIAKEVPDVTIKTMDYKGGKKKPSFVYRDTCYRFEKKGELISALQELAAYAAKGGFRSIETEHTPDDESVYAEDEMTYEDSIPVSPEITEAEFMEEALKEIPGDDDEMTEDHTDGGDLLDGFGYKGEEQLTYDESVPESVTRTDTEIIEEALLEADTDEQEVSSPDREENGDLLDAFDYKGAEEGGYDESVETVTEKDADPVEEEALNRAGDVVVAEVAETVEDKGNLLESYGYSGGDDYNRPEPDISPSQPDSALLAPDSDANEEKEAEYSPIPTAPVMSNEELLEEALSDSPHDPNTSVLIPEERKGNLLDDFSYMEGVKLSYDDSIPTSSGKPETEVLEDALKQLDTEPETLELIETEKGDLLDDYGYMGQEGEDYIDLDSISRKNVVDLIPEYHADAETDKSSSFSYVEDTGEEDILVELGYKEKPSSHVTEEDDTITLEIPVEKYNLDELKIRIKFGHFGEPGSTYETRKD</sequence>
<accession>A0ABS4G4S9</accession>
<organism evidence="2 3">
    <name type="scientific">Youngiibacter multivorans</name>
    <dbReference type="NCBI Taxonomy" id="937251"/>
    <lineage>
        <taxon>Bacteria</taxon>
        <taxon>Bacillati</taxon>
        <taxon>Bacillota</taxon>
        <taxon>Clostridia</taxon>
        <taxon>Eubacteriales</taxon>
        <taxon>Clostridiaceae</taxon>
        <taxon>Youngiibacter</taxon>
    </lineage>
</organism>
<keyword evidence="3" id="KW-1185">Reference proteome</keyword>
<dbReference type="RefSeq" id="WP_209459739.1">
    <property type="nucleotide sequence ID" value="NZ_JAGGKC010000016.1"/>
</dbReference>
<evidence type="ECO:0000313" key="2">
    <source>
        <dbReference type="EMBL" id="MBP1919539.1"/>
    </source>
</evidence>
<protein>
    <submittedName>
        <fullName evidence="2">Uncharacterized protein</fullName>
    </submittedName>
</protein>
<comment type="caution">
    <text evidence="2">The sequence shown here is derived from an EMBL/GenBank/DDBJ whole genome shotgun (WGS) entry which is preliminary data.</text>
</comment>
<reference evidence="2 3" key="1">
    <citation type="submission" date="2021-03" db="EMBL/GenBank/DDBJ databases">
        <title>Genomic Encyclopedia of Type Strains, Phase IV (KMG-IV): sequencing the most valuable type-strain genomes for metagenomic binning, comparative biology and taxonomic classification.</title>
        <authorList>
            <person name="Goeker M."/>
        </authorList>
    </citation>
    <scope>NUCLEOTIDE SEQUENCE [LARGE SCALE GENOMIC DNA]</scope>
    <source>
        <strain evidence="2 3">DSM 6139</strain>
    </source>
</reference>
<name>A0ABS4G4S9_9CLOT</name>
<evidence type="ECO:0000256" key="1">
    <source>
        <dbReference type="SAM" id="MobiDB-lite"/>
    </source>
</evidence>
<feature type="region of interest" description="Disordered" evidence="1">
    <location>
        <begin position="170"/>
        <end position="225"/>
    </location>
</feature>
<proteinExistence type="predicted"/>
<dbReference type="EMBL" id="JAGGKC010000016">
    <property type="protein sequence ID" value="MBP1919539.1"/>
    <property type="molecule type" value="Genomic_DNA"/>
</dbReference>
<feature type="region of interest" description="Disordered" evidence="1">
    <location>
        <begin position="239"/>
        <end position="323"/>
    </location>
</feature>
<evidence type="ECO:0000313" key="3">
    <source>
        <dbReference type="Proteomes" id="UP001519271"/>
    </source>
</evidence>
<gene>
    <name evidence="2" type="ORF">J2Z34_002028</name>
</gene>
<dbReference type="Proteomes" id="UP001519271">
    <property type="component" value="Unassembled WGS sequence"/>
</dbReference>
<feature type="region of interest" description="Disordered" evidence="1">
    <location>
        <begin position="117"/>
        <end position="140"/>
    </location>
</feature>